<dbReference type="PANTHER" id="PTHR11550">
    <property type="entry name" value="CTP SYNTHASE"/>
    <property type="match status" value="1"/>
</dbReference>
<evidence type="ECO:0000313" key="11">
    <source>
        <dbReference type="EMBL" id="CAI8050098.1"/>
    </source>
</evidence>
<keyword evidence="6" id="KW-0067">ATP-binding</keyword>
<evidence type="ECO:0000256" key="8">
    <source>
        <dbReference type="ARBA" id="ARBA00022975"/>
    </source>
</evidence>
<reference evidence="11" key="1">
    <citation type="submission" date="2023-03" db="EMBL/GenBank/DDBJ databases">
        <authorList>
            <person name="Steffen K."/>
            <person name="Cardenas P."/>
        </authorList>
    </citation>
    <scope>NUCLEOTIDE SEQUENCE</scope>
</reference>
<dbReference type="GO" id="GO:0006241">
    <property type="term" value="P:CTP biosynthetic process"/>
    <property type="evidence" value="ECO:0007669"/>
    <property type="project" value="TreeGrafter"/>
</dbReference>
<comment type="caution">
    <text evidence="11">The sequence shown here is derived from an EMBL/GenBank/DDBJ whole genome shotgun (WGS) entry which is preliminary data.</text>
</comment>
<evidence type="ECO:0000256" key="2">
    <source>
        <dbReference type="ARBA" id="ARBA00007533"/>
    </source>
</evidence>
<evidence type="ECO:0000256" key="6">
    <source>
        <dbReference type="ARBA" id="ARBA00022840"/>
    </source>
</evidence>
<dbReference type="SUPFAM" id="SSF52317">
    <property type="entry name" value="Class I glutamine amidotransferase-like"/>
    <property type="match status" value="1"/>
</dbReference>
<keyword evidence="4" id="KW-0436">Ligase</keyword>
<evidence type="ECO:0000256" key="7">
    <source>
        <dbReference type="ARBA" id="ARBA00022962"/>
    </source>
</evidence>
<evidence type="ECO:0000259" key="10">
    <source>
        <dbReference type="Pfam" id="PF00117"/>
    </source>
</evidence>
<evidence type="ECO:0000256" key="1">
    <source>
        <dbReference type="ARBA" id="ARBA00005171"/>
    </source>
</evidence>
<evidence type="ECO:0000256" key="4">
    <source>
        <dbReference type="ARBA" id="ARBA00022598"/>
    </source>
</evidence>
<dbReference type="GO" id="GO:0019856">
    <property type="term" value="P:pyrimidine nucleobase biosynthetic process"/>
    <property type="evidence" value="ECO:0007669"/>
    <property type="project" value="TreeGrafter"/>
</dbReference>
<evidence type="ECO:0000256" key="9">
    <source>
        <dbReference type="ARBA" id="ARBA00047781"/>
    </source>
</evidence>
<organism evidence="11 12">
    <name type="scientific">Geodia barretti</name>
    <name type="common">Barrett's horny sponge</name>
    <dbReference type="NCBI Taxonomy" id="519541"/>
    <lineage>
        <taxon>Eukaryota</taxon>
        <taxon>Metazoa</taxon>
        <taxon>Porifera</taxon>
        <taxon>Demospongiae</taxon>
        <taxon>Heteroscleromorpha</taxon>
        <taxon>Tetractinellida</taxon>
        <taxon>Astrophorina</taxon>
        <taxon>Geodiidae</taxon>
        <taxon>Geodia</taxon>
    </lineage>
</organism>
<evidence type="ECO:0000256" key="5">
    <source>
        <dbReference type="ARBA" id="ARBA00022741"/>
    </source>
</evidence>
<dbReference type="AlphaFoldDB" id="A0AA35TL08"/>
<dbReference type="Pfam" id="PF00117">
    <property type="entry name" value="GATase"/>
    <property type="match status" value="1"/>
</dbReference>
<comment type="catalytic activity">
    <reaction evidence="9">
        <text>UTP + L-glutamine + ATP + H2O = CTP + L-glutamate + ADP + phosphate + 2 H(+)</text>
        <dbReference type="Rhea" id="RHEA:26426"/>
        <dbReference type="ChEBI" id="CHEBI:15377"/>
        <dbReference type="ChEBI" id="CHEBI:15378"/>
        <dbReference type="ChEBI" id="CHEBI:29985"/>
        <dbReference type="ChEBI" id="CHEBI:30616"/>
        <dbReference type="ChEBI" id="CHEBI:37563"/>
        <dbReference type="ChEBI" id="CHEBI:43474"/>
        <dbReference type="ChEBI" id="CHEBI:46398"/>
        <dbReference type="ChEBI" id="CHEBI:58359"/>
        <dbReference type="ChEBI" id="CHEBI:456216"/>
        <dbReference type="EC" id="6.3.4.2"/>
    </reaction>
</comment>
<sequence length="189" mass="21482">MAVIELARTVLGWTDAQSTEFDKNTTHPVVIEMPEHNPEQMGATMRLGKRKTVFTDNSCTIKKLYGNKASVEERHRHRYEVNPKYVMDLEEKGLKFVGRSTDGQRMEILELEEYLTRPMFPSPPFLGLIMAACGKLEAFISRNCQLSPRASYEYDSEEDDEVTQALYSRDSKSPATALPEITIFAAPQN</sequence>
<dbReference type="InterPro" id="IPR017926">
    <property type="entry name" value="GATASE"/>
</dbReference>
<dbReference type="GO" id="GO:0005524">
    <property type="term" value="F:ATP binding"/>
    <property type="evidence" value="ECO:0007669"/>
    <property type="project" value="UniProtKB-KW"/>
</dbReference>
<evidence type="ECO:0000256" key="3">
    <source>
        <dbReference type="ARBA" id="ARBA00012291"/>
    </source>
</evidence>
<keyword evidence="12" id="KW-1185">Reference proteome</keyword>
<dbReference type="PANTHER" id="PTHR11550:SF0">
    <property type="entry name" value="CTP SYNTHASE-RELATED"/>
    <property type="match status" value="1"/>
</dbReference>
<comment type="pathway">
    <text evidence="1">Pyrimidine metabolism; CTP biosynthesis via de novo pathway; CTP from UDP: step 2/2.</text>
</comment>
<dbReference type="GO" id="GO:0097268">
    <property type="term" value="C:cytoophidium"/>
    <property type="evidence" value="ECO:0007669"/>
    <property type="project" value="TreeGrafter"/>
</dbReference>
<dbReference type="EMBL" id="CASHTH010003834">
    <property type="protein sequence ID" value="CAI8050098.1"/>
    <property type="molecule type" value="Genomic_DNA"/>
</dbReference>
<dbReference type="GO" id="GO:0042802">
    <property type="term" value="F:identical protein binding"/>
    <property type="evidence" value="ECO:0007669"/>
    <property type="project" value="TreeGrafter"/>
</dbReference>
<dbReference type="InterPro" id="IPR004468">
    <property type="entry name" value="CTP_synthase"/>
</dbReference>
<protein>
    <recommendedName>
        <fullName evidence="3">CTP synthase (glutamine hydrolyzing)</fullName>
        <ecNumber evidence="3">6.3.4.2</ecNumber>
    </recommendedName>
</protein>
<dbReference type="InterPro" id="IPR029062">
    <property type="entry name" value="Class_I_gatase-like"/>
</dbReference>
<dbReference type="Proteomes" id="UP001174909">
    <property type="component" value="Unassembled WGS sequence"/>
</dbReference>
<keyword evidence="8" id="KW-0665">Pyrimidine biosynthesis</keyword>
<evidence type="ECO:0000313" key="12">
    <source>
        <dbReference type="Proteomes" id="UP001174909"/>
    </source>
</evidence>
<comment type="similarity">
    <text evidence="2">Belongs to the CTP synthase family.</text>
</comment>
<dbReference type="GO" id="GO:0003883">
    <property type="term" value="F:CTP synthase activity"/>
    <property type="evidence" value="ECO:0007669"/>
    <property type="project" value="UniProtKB-EC"/>
</dbReference>
<proteinExistence type="inferred from homology"/>
<gene>
    <name evidence="11" type="ORF">GBAR_LOCUS27557</name>
</gene>
<feature type="domain" description="Glutamine amidotransferase" evidence="10">
    <location>
        <begin position="30"/>
        <end position="112"/>
    </location>
</feature>
<dbReference type="EC" id="6.3.4.2" evidence="3"/>
<dbReference type="Gene3D" id="3.40.50.880">
    <property type="match status" value="1"/>
</dbReference>
<keyword evidence="7" id="KW-0315">Glutamine amidotransferase</keyword>
<dbReference type="GO" id="GO:0005737">
    <property type="term" value="C:cytoplasm"/>
    <property type="evidence" value="ECO:0007669"/>
    <property type="project" value="TreeGrafter"/>
</dbReference>
<name>A0AA35TL08_GEOBA</name>
<accession>A0AA35TL08</accession>
<keyword evidence="5" id="KW-0547">Nucleotide-binding</keyword>